<comment type="similarity">
    <text evidence="2">Belongs to the TMEM231 family.</text>
</comment>
<organism evidence="13 14">
    <name type="scientific">Symbiodinium pilosum</name>
    <name type="common">Dinoflagellate</name>
    <dbReference type="NCBI Taxonomy" id="2952"/>
    <lineage>
        <taxon>Eukaryota</taxon>
        <taxon>Sar</taxon>
        <taxon>Alveolata</taxon>
        <taxon>Dinophyceae</taxon>
        <taxon>Suessiales</taxon>
        <taxon>Symbiodiniaceae</taxon>
        <taxon>Symbiodinium</taxon>
    </lineage>
</organism>
<evidence type="ECO:0000256" key="10">
    <source>
        <dbReference type="ARBA" id="ARBA00023273"/>
    </source>
</evidence>
<keyword evidence="5" id="KW-0812">Transmembrane</keyword>
<comment type="subcellular location">
    <subcellularLocation>
        <location evidence="1">Cell projection</location>
        <location evidence="1">Cilium membrane</location>
        <topology evidence="1">Multi-pass membrane protein</topology>
    </subcellularLocation>
</comment>
<evidence type="ECO:0000313" key="13">
    <source>
        <dbReference type="EMBL" id="CAE7337457.1"/>
    </source>
</evidence>
<feature type="chain" id="PRO_5033034372" description="Transmembrane protein 231" evidence="12">
    <location>
        <begin position="17"/>
        <end position="215"/>
    </location>
</feature>
<dbReference type="GO" id="GO:0035869">
    <property type="term" value="C:ciliary transition zone"/>
    <property type="evidence" value="ECO:0007669"/>
    <property type="project" value="TreeGrafter"/>
</dbReference>
<gene>
    <name evidence="13" type="primary">TMEM231</name>
    <name evidence="13" type="ORF">SPIL2461_LOCUS7915</name>
</gene>
<evidence type="ECO:0000256" key="12">
    <source>
        <dbReference type="SAM" id="SignalP"/>
    </source>
</evidence>
<evidence type="ECO:0000256" key="4">
    <source>
        <dbReference type="ARBA" id="ARBA00022475"/>
    </source>
</evidence>
<keyword evidence="6" id="KW-1133">Transmembrane helix</keyword>
<sequence length="215" mass="24024">MLTLIIVPLFATFAADNVWVKESFYRFQPVVTFTDELYVLVIVPTVRASTEDRNRDGIADTLQLTLEFASEGATFQNLLLLAVYDVQLHGKVTERLSGLVALDLSSPYAASGLWVQGQLSFRQKLPLHQSTEVRSVYSGSPLDVNWRSNWIPEKQPLSLQELLSRYAQRPGMHFSLTLREAFGRQLMPVDAPSDCGPSKPARQPHLVPMPNAVAL</sequence>
<evidence type="ECO:0000256" key="8">
    <source>
        <dbReference type="ARBA" id="ARBA00023136"/>
    </source>
</evidence>
<dbReference type="GO" id="GO:0060271">
    <property type="term" value="P:cilium assembly"/>
    <property type="evidence" value="ECO:0007669"/>
    <property type="project" value="TreeGrafter"/>
</dbReference>
<evidence type="ECO:0000313" key="14">
    <source>
        <dbReference type="Proteomes" id="UP000649617"/>
    </source>
</evidence>
<dbReference type="PANTHER" id="PTHR14605">
    <property type="entry name" value="CHST5 PROTEIN"/>
    <property type="match status" value="1"/>
</dbReference>
<evidence type="ECO:0000256" key="3">
    <source>
        <dbReference type="ARBA" id="ARBA00015087"/>
    </source>
</evidence>
<evidence type="ECO:0000256" key="2">
    <source>
        <dbReference type="ARBA" id="ARBA00009082"/>
    </source>
</evidence>
<name>A0A812P615_SYMPI</name>
<comment type="caution">
    <text evidence="13">The sequence shown here is derived from an EMBL/GenBank/DDBJ whole genome shotgun (WGS) entry which is preliminary data.</text>
</comment>
<keyword evidence="7" id="KW-0969">Cilium</keyword>
<keyword evidence="14" id="KW-1185">Reference proteome</keyword>
<evidence type="ECO:0000256" key="1">
    <source>
        <dbReference type="ARBA" id="ARBA00004272"/>
    </source>
</evidence>
<keyword evidence="4" id="KW-1003">Cell membrane</keyword>
<evidence type="ECO:0000256" key="11">
    <source>
        <dbReference type="ARBA" id="ARBA00024803"/>
    </source>
</evidence>
<evidence type="ECO:0000256" key="5">
    <source>
        <dbReference type="ARBA" id="ARBA00022692"/>
    </source>
</evidence>
<dbReference type="EMBL" id="CAJNIZ010012725">
    <property type="protein sequence ID" value="CAE7337457.1"/>
    <property type="molecule type" value="Genomic_DNA"/>
</dbReference>
<keyword evidence="9" id="KW-0325">Glycoprotein</keyword>
<dbReference type="OrthoDB" id="426438at2759"/>
<reference evidence="13" key="1">
    <citation type="submission" date="2021-02" db="EMBL/GenBank/DDBJ databases">
        <authorList>
            <person name="Dougan E. K."/>
            <person name="Rhodes N."/>
            <person name="Thang M."/>
            <person name="Chan C."/>
        </authorList>
    </citation>
    <scope>NUCLEOTIDE SEQUENCE</scope>
</reference>
<keyword evidence="10" id="KW-0966">Cell projection</keyword>
<dbReference type="Proteomes" id="UP000649617">
    <property type="component" value="Unassembled WGS sequence"/>
</dbReference>
<proteinExistence type="inferred from homology"/>
<keyword evidence="8" id="KW-0472">Membrane</keyword>
<feature type="signal peptide" evidence="12">
    <location>
        <begin position="1"/>
        <end position="16"/>
    </location>
</feature>
<dbReference type="GO" id="GO:0060170">
    <property type="term" value="C:ciliary membrane"/>
    <property type="evidence" value="ECO:0007669"/>
    <property type="project" value="UniProtKB-SubCell"/>
</dbReference>
<dbReference type="PANTHER" id="PTHR14605:SF1">
    <property type="entry name" value="TRANSMEMBRANE PROTEIN 231"/>
    <property type="match status" value="1"/>
</dbReference>
<dbReference type="InterPro" id="IPR019306">
    <property type="entry name" value="TMEM231"/>
</dbReference>
<dbReference type="GO" id="GO:0032880">
    <property type="term" value="P:regulation of protein localization"/>
    <property type="evidence" value="ECO:0007669"/>
    <property type="project" value="TreeGrafter"/>
</dbReference>
<evidence type="ECO:0000256" key="9">
    <source>
        <dbReference type="ARBA" id="ARBA00023180"/>
    </source>
</evidence>
<dbReference type="Pfam" id="PF10149">
    <property type="entry name" value="TM231"/>
    <property type="match status" value="1"/>
</dbReference>
<evidence type="ECO:0000256" key="6">
    <source>
        <dbReference type="ARBA" id="ARBA00022989"/>
    </source>
</evidence>
<comment type="function">
    <text evidence="11">Transmembrane component of the tectonic-like complex, a complex localized at the transition zone of primary cilia and acting as a barrier that prevents diffusion of transmembrane proteins between the cilia and plasma membranes. Required for ciliogenesis and sonic hedgehog/SHH signaling.</text>
</comment>
<evidence type="ECO:0000256" key="7">
    <source>
        <dbReference type="ARBA" id="ARBA00023069"/>
    </source>
</evidence>
<keyword evidence="12" id="KW-0732">Signal</keyword>
<protein>
    <recommendedName>
        <fullName evidence="3">Transmembrane protein 231</fullName>
    </recommendedName>
</protein>
<accession>A0A812P615</accession>
<dbReference type="AlphaFoldDB" id="A0A812P615"/>